<keyword evidence="3 5" id="KW-0416">Keratin</keyword>
<evidence type="ECO:0000313" key="6">
    <source>
        <dbReference type="Proteomes" id="UP000694857"/>
    </source>
</evidence>
<reference evidence="7" key="1">
    <citation type="submission" date="2025-08" db="UniProtKB">
        <authorList>
            <consortium name="RefSeq"/>
        </authorList>
    </citation>
    <scope>IDENTIFICATION</scope>
    <source>
        <tissue evidence="7">Epidermis and Blubber</tissue>
    </source>
</reference>
<evidence type="ECO:0000256" key="5">
    <source>
        <dbReference type="RuleBase" id="RU369044"/>
    </source>
</evidence>
<dbReference type="Pfam" id="PF05287">
    <property type="entry name" value="PMG"/>
    <property type="match status" value="1"/>
</dbReference>
<accession>A0A8B8X7Q5</accession>
<organism evidence="6 7">
    <name type="scientific">Balaenoptera musculus</name>
    <name type="common">Blue whale</name>
    <dbReference type="NCBI Taxonomy" id="9771"/>
    <lineage>
        <taxon>Eukaryota</taxon>
        <taxon>Metazoa</taxon>
        <taxon>Chordata</taxon>
        <taxon>Craniata</taxon>
        <taxon>Vertebrata</taxon>
        <taxon>Euteleostomi</taxon>
        <taxon>Mammalia</taxon>
        <taxon>Eutheria</taxon>
        <taxon>Laurasiatheria</taxon>
        <taxon>Artiodactyla</taxon>
        <taxon>Whippomorpha</taxon>
        <taxon>Cetacea</taxon>
        <taxon>Mysticeti</taxon>
        <taxon>Balaenopteridae</taxon>
        <taxon>Balaenoptera</taxon>
    </lineage>
</organism>
<dbReference type="GO" id="GO:0005198">
    <property type="term" value="F:structural molecule activity"/>
    <property type="evidence" value="ECO:0007669"/>
    <property type="project" value="InterPro"/>
</dbReference>
<dbReference type="GO" id="GO:0045095">
    <property type="term" value="C:keratin filament"/>
    <property type="evidence" value="ECO:0007669"/>
    <property type="project" value="UniProtKB-UniRule"/>
</dbReference>
<dbReference type="AlphaFoldDB" id="A0A8B8X7Q5"/>
<evidence type="ECO:0000256" key="3">
    <source>
        <dbReference type="ARBA" id="ARBA00022744"/>
    </source>
</evidence>
<dbReference type="Proteomes" id="UP000694857">
    <property type="component" value="Chromosome 4"/>
</dbReference>
<dbReference type="KEGG" id="bmus:118894065"/>
<dbReference type="PANTHER" id="PTHR23260:SF7">
    <property type="entry name" value="KERATIN-ASSOCIATED PROTEIN 26-1"/>
    <property type="match status" value="1"/>
</dbReference>
<gene>
    <name evidence="7" type="primary">LOC118894065</name>
</gene>
<name>A0A8B8X7Q5_BALMU</name>
<comment type="subunit">
    <text evidence="1 5">Interacts with hair keratins.</text>
</comment>
<comment type="similarity">
    <text evidence="4 5">Belongs to the PMG family.</text>
</comment>
<proteinExistence type="inferred from homology"/>
<evidence type="ECO:0000256" key="4">
    <source>
        <dbReference type="ARBA" id="ARBA00034495"/>
    </source>
</evidence>
<dbReference type="InterPro" id="IPR007951">
    <property type="entry name" value="KRTAP_PMG"/>
</dbReference>
<dbReference type="GO" id="GO:0005829">
    <property type="term" value="C:cytosol"/>
    <property type="evidence" value="ECO:0007669"/>
    <property type="project" value="UniProtKB-ARBA"/>
</dbReference>
<dbReference type="RefSeq" id="XP_036705609.1">
    <property type="nucleotide sequence ID" value="XM_036849714.1"/>
</dbReference>
<evidence type="ECO:0000256" key="2">
    <source>
        <dbReference type="ARBA" id="ARBA00022737"/>
    </source>
</evidence>
<protein>
    <recommendedName>
        <fullName evidence="5">Keratin-associated protein</fullName>
    </recommendedName>
</protein>
<sequence>CHNYCSGNYSLGTLRNARHVPPPSSIALCSTNVSGGDVLCLPSSCQDHTWLLNNGQETCSEPTSCQLANCEPSNCETSSCPSSGCYVPRPCQGTRFLPASSYISGSCFPVCYRPLSYVSSSCQPPSLLTYRCRPLGYLPGGPHPHSITHYSAHLLHVSSYSISALISYHLLVHPTLPLLWDNSFGIVSSSLRPLRPLFSGCQPLTHVFSTCHPSCSAWGGLVICGGALCLISSCQPGSWTTAQSPVVSQPAANQPNAGPATVKSLDSFPLTAMFLDLQKLTLLLLLPVCPVQATHQPTPDAQVAQG</sequence>
<dbReference type="GeneID" id="118894065"/>
<evidence type="ECO:0000256" key="1">
    <source>
        <dbReference type="ARBA" id="ARBA00011662"/>
    </source>
</evidence>
<dbReference type="PANTHER" id="PTHR23260">
    <property type="entry name" value="KERATIN ASSOCIATED PROTEIN 3-3-RELATED"/>
    <property type="match status" value="1"/>
</dbReference>
<keyword evidence="2" id="KW-0677">Repeat</keyword>
<comment type="function">
    <text evidence="5">In the hair cortex, hair keratin intermediate filaments are embedded in an interfilamentous matrix, consisting of hair keratin-associated proteins (KRTAP), which are essential for the formation of a rigid and resistant hair shaft through their extensive disulfide bond cross-linking with abundant cysteine residues of hair keratins. The matrix proteins include the high-sulfur and high-glycine-tyrosine keratins.</text>
</comment>
<feature type="non-terminal residue" evidence="7">
    <location>
        <position position="1"/>
    </location>
</feature>
<dbReference type="OrthoDB" id="9617029at2759"/>
<dbReference type="InterPro" id="IPR007659">
    <property type="entry name" value="Keratin_matx"/>
</dbReference>
<evidence type="ECO:0000313" key="7">
    <source>
        <dbReference type="RefSeq" id="XP_036705609.1"/>
    </source>
</evidence>
<keyword evidence="6" id="KW-1185">Reference proteome</keyword>